<evidence type="ECO:0000259" key="1">
    <source>
        <dbReference type="Pfam" id="PF00753"/>
    </source>
</evidence>
<reference evidence="2" key="1">
    <citation type="submission" date="2021-02" db="EMBL/GenBank/DDBJ databases">
        <authorList>
            <person name="Nowell W R."/>
        </authorList>
    </citation>
    <scope>NUCLEOTIDE SEQUENCE</scope>
</reference>
<organism evidence="2 3">
    <name type="scientific">Rotaria socialis</name>
    <dbReference type="NCBI Taxonomy" id="392032"/>
    <lineage>
        <taxon>Eukaryota</taxon>
        <taxon>Metazoa</taxon>
        <taxon>Spiralia</taxon>
        <taxon>Gnathifera</taxon>
        <taxon>Rotifera</taxon>
        <taxon>Eurotatoria</taxon>
        <taxon>Bdelloidea</taxon>
        <taxon>Philodinida</taxon>
        <taxon>Philodinidae</taxon>
        <taxon>Rotaria</taxon>
    </lineage>
</organism>
<name>A0A821T8S7_9BILA</name>
<comment type="caution">
    <text evidence="2">The sequence shown here is derived from an EMBL/GenBank/DDBJ whole genome shotgun (WGS) entry which is preliminary data.</text>
</comment>
<dbReference type="InterPro" id="IPR036866">
    <property type="entry name" value="RibonucZ/Hydroxyglut_hydro"/>
</dbReference>
<protein>
    <recommendedName>
        <fullName evidence="1">Metallo-beta-lactamase domain-containing protein</fullName>
    </recommendedName>
</protein>
<dbReference type="Pfam" id="PF00753">
    <property type="entry name" value="Lactamase_B"/>
    <property type="match status" value="1"/>
</dbReference>
<dbReference type="Proteomes" id="UP000663838">
    <property type="component" value="Unassembled WGS sequence"/>
</dbReference>
<dbReference type="CDD" id="cd06262">
    <property type="entry name" value="metallo-hydrolase-like_MBL-fold"/>
    <property type="match status" value="1"/>
</dbReference>
<dbReference type="InterPro" id="IPR001279">
    <property type="entry name" value="Metallo-B-lactamas"/>
</dbReference>
<evidence type="ECO:0000313" key="3">
    <source>
        <dbReference type="Proteomes" id="UP000663838"/>
    </source>
</evidence>
<dbReference type="SUPFAM" id="SSF56281">
    <property type="entry name" value="Metallo-hydrolase/oxidoreductase"/>
    <property type="match status" value="1"/>
</dbReference>
<dbReference type="AlphaFoldDB" id="A0A821T8S7"/>
<proteinExistence type="predicted"/>
<gene>
    <name evidence="2" type="ORF">TOA249_LOCUS28581</name>
</gene>
<accession>A0A821T8S7</accession>
<dbReference type="Gene3D" id="3.60.15.10">
    <property type="entry name" value="Ribonuclease Z/Hydroxyacylglutathione hydrolase-like"/>
    <property type="match status" value="1"/>
</dbReference>
<sequence length="491" mass="54956">MVTVSIWVSSKEPIASVWLQKSIKKVIVNDQTIKLKVPGITGDSPALKVALNFISHNGYYCCYFCYLRDIHQKRKRQYPYKCLHQIRTANSFAQDATAAEHLNRNEKGHLGVSIFSNIVDINFSYRITVDYAHVSLLRHSKSICIELYRRLTPYAVQDASNPDDNSNAYAVTSVSTREGFFVDTGATNSTTAQLILAYQQQVQSIIKPPQFVFLTHGHPDHAGGIALIQRTYSSTPIYVVSQQVAKETMQWIDFSCEHSIFSGAQCNLDYASILRVLTSPQSQLSFSHPSIKLRAINDLVKGDSSYAGLLELTTPSGIPFLFTGDSIVIQSHLFVSNFFENQTPPGSDNALCEWAGYMQASGCEFRSNRRFIILPGHGPVSHANRYTQDIALNIDWIRALRRLTFNSCNISYVWSQMIRQYPNFVSKDIDMKGALNTHVPANANSVGCKCNNGSPAICPMYNEPPRCRYLDNNIGDAQLSCSTRSSLRKDT</sequence>
<evidence type="ECO:0000313" key="2">
    <source>
        <dbReference type="EMBL" id="CAF4872278.1"/>
    </source>
</evidence>
<feature type="domain" description="Metallo-beta-lactamase" evidence="1">
    <location>
        <begin position="163"/>
        <end position="240"/>
    </location>
</feature>
<dbReference type="EMBL" id="CAJOBS010004033">
    <property type="protein sequence ID" value="CAF4872278.1"/>
    <property type="molecule type" value="Genomic_DNA"/>
</dbReference>